<organism evidence="3 4">
    <name type="scientific">Paracoccus haeundaensis</name>
    <dbReference type="NCBI Taxonomy" id="225362"/>
    <lineage>
        <taxon>Bacteria</taxon>
        <taxon>Pseudomonadati</taxon>
        <taxon>Pseudomonadota</taxon>
        <taxon>Alphaproteobacteria</taxon>
        <taxon>Rhodobacterales</taxon>
        <taxon>Paracoccaceae</taxon>
        <taxon>Paracoccus</taxon>
    </lineage>
</organism>
<dbReference type="InterPro" id="IPR020845">
    <property type="entry name" value="AMP-binding_CS"/>
</dbReference>
<keyword evidence="4" id="KW-1185">Reference proteome</keyword>
<dbReference type="Proteomes" id="UP000304880">
    <property type="component" value="Unassembled WGS sequence"/>
</dbReference>
<name>A0A5C4RBF7_9RHOB</name>
<evidence type="ECO:0000259" key="2">
    <source>
        <dbReference type="Pfam" id="PF00501"/>
    </source>
</evidence>
<proteinExistence type="predicted"/>
<dbReference type="Gene3D" id="3.40.50.12780">
    <property type="entry name" value="N-terminal domain of ligase-like"/>
    <property type="match status" value="1"/>
</dbReference>
<dbReference type="AlphaFoldDB" id="A0A5C4RBF7"/>
<dbReference type="GO" id="GO:0016874">
    <property type="term" value="F:ligase activity"/>
    <property type="evidence" value="ECO:0007669"/>
    <property type="project" value="UniProtKB-KW"/>
</dbReference>
<feature type="domain" description="AMP-dependent synthetase/ligase" evidence="2">
    <location>
        <begin position="160"/>
        <end position="354"/>
    </location>
</feature>
<gene>
    <name evidence="3" type="ORF">FHD67_01805</name>
</gene>
<dbReference type="PROSITE" id="PS00455">
    <property type="entry name" value="AMP_BINDING"/>
    <property type="match status" value="1"/>
</dbReference>
<feature type="domain" description="AMP-dependent synthetase/ligase" evidence="2">
    <location>
        <begin position="50"/>
        <end position="139"/>
    </location>
</feature>
<dbReference type="InterPro" id="IPR042099">
    <property type="entry name" value="ANL_N_sf"/>
</dbReference>
<dbReference type="EMBL" id="VDDC01000004">
    <property type="protein sequence ID" value="TNH40991.1"/>
    <property type="molecule type" value="Genomic_DNA"/>
</dbReference>
<sequence>MPAGCGLLGPLLRHRPLGLRAGRTVRTAALHAPPPQQGSRPMTPIFDALARHARQRPGATAFRDGERHITWAGLAQAVGRAAAGFADGPRTVGLRLAGLDYVIADLAATLAGCRVVPVPGFFSAGQVGHLLADSGAVLIDRLPRSDASMPLAYAGGADRVIYTSGTTGRPKGVVLGDRQLTAQTGALAAAIAADPRDRYLSVLPLSQLLEQICGIFVPVLTGAETVILAEGTACLFTGDGTALARAAAACRPTVTVLAPRQLTLWVAALRQGAQAPDSLRYIAVGGAPVSPALLAEARALGLPVAEGYGLSEASSVVAMTPAGGTAMQPLEGVDLRIEDGEIVVDGPAVMSGYLGHAPHRGPWRTGDLGRLEGGRLTVLGRRDAMILRASGRNIAPEWVEAAALADPAIPAAALILTGDDRLMLVLAATGSPDMAALTARLAALPDYARPDTLVFADPREAGLIRASGTADRQVAARIARCPAALLVPLPGPAAANAGVAA</sequence>
<dbReference type="Pfam" id="PF00501">
    <property type="entry name" value="AMP-binding"/>
    <property type="match status" value="2"/>
</dbReference>
<evidence type="ECO:0000313" key="3">
    <source>
        <dbReference type="EMBL" id="TNH40991.1"/>
    </source>
</evidence>
<keyword evidence="1 3" id="KW-0436">Ligase</keyword>
<evidence type="ECO:0000256" key="1">
    <source>
        <dbReference type="ARBA" id="ARBA00022598"/>
    </source>
</evidence>
<accession>A0A5C4RBF7</accession>
<dbReference type="SUPFAM" id="SSF56801">
    <property type="entry name" value="Acetyl-CoA synthetase-like"/>
    <property type="match status" value="1"/>
</dbReference>
<protein>
    <submittedName>
        <fullName evidence="3">Long-chain fatty acid--CoA ligase</fullName>
    </submittedName>
</protein>
<reference evidence="3 4" key="1">
    <citation type="submission" date="2019-06" db="EMBL/GenBank/DDBJ databases">
        <authorList>
            <person name="Li J."/>
        </authorList>
    </citation>
    <scope>NUCLEOTIDE SEQUENCE [LARGE SCALE GENOMIC DNA]</scope>
    <source>
        <strain evidence="3 4">CGMCC 1.8012</strain>
    </source>
</reference>
<dbReference type="InterPro" id="IPR000873">
    <property type="entry name" value="AMP-dep_synth/lig_dom"/>
</dbReference>
<evidence type="ECO:0000313" key="4">
    <source>
        <dbReference type="Proteomes" id="UP000304880"/>
    </source>
</evidence>
<comment type="caution">
    <text evidence="3">The sequence shown here is derived from an EMBL/GenBank/DDBJ whole genome shotgun (WGS) entry which is preliminary data.</text>
</comment>
<dbReference type="PANTHER" id="PTHR43767:SF8">
    <property type="entry name" value="LONG-CHAIN-FATTY-ACID--COA LIGASE"/>
    <property type="match status" value="1"/>
</dbReference>
<dbReference type="InterPro" id="IPR050237">
    <property type="entry name" value="ATP-dep_AMP-bd_enzyme"/>
</dbReference>
<dbReference type="PANTHER" id="PTHR43767">
    <property type="entry name" value="LONG-CHAIN-FATTY-ACID--COA LIGASE"/>
    <property type="match status" value="1"/>
</dbReference>